<protein>
    <submittedName>
        <fullName evidence="2">Uncharacterized protein</fullName>
    </submittedName>
</protein>
<reference evidence="2 3" key="1">
    <citation type="submission" date="2024-03" db="EMBL/GenBank/DDBJ databases">
        <title>Sulfurimonas sp. HSL3-1.</title>
        <authorList>
            <person name="Wang S."/>
        </authorList>
    </citation>
    <scope>NUCLEOTIDE SEQUENCE [LARGE SCALE GENOMIC DNA]</scope>
    <source>
        <strain evidence="2 3">HSL3-1</strain>
    </source>
</reference>
<keyword evidence="1" id="KW-0812">Transmembrane</keyword>
<name>A0ABZ3H8A4_9BACT</name>
<evidence type="ECO:0000313" key="3">
    <source>
        <dbReference type="Proteomes" id="UP001447842"/>
    </source>
</evidence>
<organism evidence="2 3">
    <name type="scientific">Sulfurimonas diazotrophicus</name>
    <dbReference type="NCBI Taxonomy" id="3131939"/>
    <lineage>
        <taxon>Bacteria</taxon>
        <taxon>Pseudomonadati</taxon>
        <taxon>Campylobacterota</taxon>
        <taxon>Epsilonproteobacteria</taxon>
        <taxon>Campylobacterales</taxon>
        <taxon>Sulfurimonadaceae</taxon>
        <taxon>Sulfurimonas</taxon>
    </lineage>
</organism>
<evidence type="ECO:0000313" key="2">
    <source>
        <dbReference type="EMBL" id="XAU14338.1"/>
    </source>
</evidence>
<proteinExistence type="predicted"/>
<keyword evidence="1" id="KW-1133">Transmembrane helix</keyword>
<keyword evidence="3" id="KW-1185">Reference proteome</keyword>
<dbReference type="RefSeq" id="WP_345972077.1">
    <property type="nucleotide sequence ID" value="NZ_CP147920.1"/>
</dbReference>
<feature type="transmembrane region" description="Helical" evidence="1">
    <location>
        <begin position="12"/>
        <end position="31"/>
    </location>
</feature>
<sequence length="41" mass="4389">MPDLAAPVPMGFITETVLVIFAVVAIGILAVRRAKKAKDEH</sequence>
<dbReference type="EMBL" id="CP147920">
    <property type="protein sequence ID" value="XAU14338.1"/>
    <property type="molecule type" value="Genomic_DNA"/>
</dbReference>
<keyword evidence="1" id="KW-0472">Membrane</keyword>
<dbReference type="Proteomes" id="UP001447842">
    <property type="component" value="Chromosome"/>
</dbReference>
<evidence type="ECO:0000256" key="1">
    <source>
        <dbReference type="SAM" id="Phobius"/>
    </source>
</evidence>
<gene>
    <name evidence="2" type="ORF">WCY31_08715</name>
</gene>
<accession>A0ABZ3H8A4</accession>